<keyword evidence="11" id="KW-1185">Reference proteome</keyword>
<dbReference type="InterPro" id="IPR037185">
    <property type="entry name" value="EmrE-like"/>
</dbReference>
<evidence type="ECO:0000256" key="8">
    <source>
        <dbReference type="SAM" id="Phobius"/>
    </source>
</evidence>
<dbReference type="NCBIfam" id="TIGR00688">
    <property type="entry name" value="rarD"/>
    <property type="match status" value="1"/>
</dbReference>
<dbReference type="EMBL" id="FOGU01000001">
    <property type="protein sequence ID" value="SER52996.1"/>
    <property type="molecule type" value="Genomic_DNA"/>
</dbReference>
<evidence type="ECO:0000313" key="11">
    <source>
        <dbReference type="Proteomes" id="UP000198885"/>
    </source>
</evidence>
<gene>
    <name evidence="10" type="ORF">SAMN04490244_101386</name>
</gene>
<keyword evidence="6 8" id="KW-1133">Transmembrane helix</keyword>
<keyword evidence="3" id="KW-0813">Transport</keyword>
<evidence type="ECO:0000313" key="10">
    <source>
        <dbReference type="EMBL" id="SER52996.1"/>
    </source>
</evidence>
<name>A0A1H9PXI1_9RHOB</name>
<feature type="transmembrane region" description="Helical" evidence="8">
    <location>
        <begin position="12"/>
        <end position="35"/>
    </location>
</feature>
<feature type="transmembrane region" description="Helical" evidence="8">
    <location>
        <begin position="161"/>
        <end position="179"/>
    </location>
</feature>
<dbReference type="GO" id="GO:0005886">
    <property type="term" value="C:plasma membrane"/>
    <property type="evidence" value="ECO:0007669"/>
    <property type="project" value="UniProtKB-SubCell"/>
</dbReference>
<dbReference type="InterPro" id="IPR000620">
    <property type="entry name" value="EamA_dom"/>
</dbReference>
<evidence type="ECO:0000256" key="5">
    <source>
        <dbReference type="ARBA" id="ARBA00022692"/>
    </source>
</evidence>
<evidence type="ECO:0000259" key="9">
    <source>
        <dbReference type="Pfam" id="PF00892"/>
    </source>
</evidence>
<dbReference type="Pfam" id="PF00892">
    <property type="entry name" value="EamA"/>
    <property type="match status" value="1"/>
</dbReference>
<dbReference type="InterPro" id="IPR004626">
    <property type="entry name" value="RarD"/>
</dbReference>
<dbReference type="PANTHER" id="PTHR22911:SF137">
    <property type="entry name" value="SOLUTE CARRIER FAMILY 35 MEMBER G2-RELATED"/>
    <property type="match status" value="1"/>
</dbReference>
<dbReference type="PROSITE" id="PS51257">
    <property type="entry name" value="PROKAR_LIPOPROTEIN"/>
    <property type="match status" value="1"/>
</dbReference>
<evidence type="ECO:0000256" key="2">
    <source>
        <dbReference type="ARBA" id="ARBA00007362"/>
    </source>
</evidence>
<comment type="subcellular location">
    <subcellularLocation>
        <location evidence="1">Cell membrane</location>
        <topology evidence="1">Multi-pass membrane protein</topology>
    </subcellularLocation>
</comment>
<feature type="transmembrane region" description="Helical" evidence="8">
    <location>
        <begin position="278"/>
        <end position="298"/>
    </location>
</feature>
<feature type="domain" description="EamA" evidence="9">
    <location>
        <begin position="20"/>
        <end position="156"/>
    </location>
</feature>
<keyword evidence="4" id="KW-1003">Cell membrane</keyword>
<reference evidence="10 11" key="1">
    <citation type="submission" date="2016-10" db="EMBL/GenBank/DDBJ databases">
        <authorList>
            <person name="de Groot N.N."/>
        </authorList>
    </citation>
    <scope>NUCLEOTIDE SEQUENCE [LARGE SCALE GENOMIC DNA]</scope>
    <source>
        <strain evidence="10 11">DSM 23042</strain>
    </source>
</reference>
<dbReference type="SUPFAM" id="SSF103481">
    <property type="entry name" value="Multidrug resistance efflux transporter EmrE"/>
    <property type="match status" value="2"/>
</dbReference>
<dbReference type="Proteomes" id="UP000198885">
    <property type="component" value="Unassembled WGS sequence"/>
</dbReference>
<dbReference type="RefSeq" id="WP_235859751.1">
    <property type="nucleotide sequence ID" value="NZ_FOGU01000001.1"/>
</dbReference>
<evidence type="ECO:0000256" key="6">
    <source>
        <dbReference type="ARBA" id="ARBA00022989"/>
    </source>
</evidence>
<dbReference type="AlphaFoldDB" id="A0A1H9PXI1"/>
<dbReference type="STRING" id="641238.SAMN04490244_101386"/>
<dbReference type="PANTHER" id="PTHR22911">
    <property type="entry name" value="ACYL-MALONYL CONDENSING ENZYME-RELATED"/>
    <property type="match status" value="1"/>
</dbReference>
<feature type="transmembrane region" description="Helical" evidence="8">
    <location>
        <begin position="254"/>
        <end position="272"/>
    </location>
</feature>
<keyword evidence="7 8" id="KW-0472">Membrane</keyword>
<keyword evidence="5 8" id="KW-0812">Transmembrane</keyword>
<sequence length="319" mass="34032">MTQFSRQVAAALPVPSSPTLGVLAMLGACTIWGLSPLYYKLLAHVPPLEVLSHRTLWSLVFFAGVLMVQGRLAQIGHLLARPKRAGIVLLAALSISTNWFFFIFSVQTGHAMQASLGYYIFPLVAVMIGVVLFGERLSLLKSLAVGLATLAVLWLSRGLGAVPWISLILAMTFGMYGALKRGIAAGPVVSVTAEVLLLSPIALAWLFFAVGADGVYGTNWHDTLLLMVSGPLTGMPLILFSAASRRVEMATVGLLQYLNPTLQFLCATLVFAEPFTPAHAITFALIWTALALYSAEALRQGRAARRASSSASVSGTEVT</sequence>
<proteinExistence type="inferred from homology"/>
<evidence type="ECO:0000256" key="4">
    <source>
        <dbReference type="ARBA" id="ARBA00022475"/>
    </source>
</evidence>
<feature type="transmembrane region" description="Helical" evidence="8">
    <location>
        <begin position="224"/>
        <end position="242"/>
    </location>
</feature>
<feature type="transmembrane region" description="Helical" evidence="8">
    <location>
        <begin position="116"/>
        <end position="134"/>
    </location>
</feature>
<organism evidence="10 11">
    <name type="scientific">Tranquillimonas rosea</name>
    <dbReference type="NCBI Taxonomy" id="641238"/>
    <lineage>
        <taxon>Bacteria</taxon>
        <taxon>Pseudomonadati</taxon>
        <taxon>Pseudomonadota</taxon>
        <taxon>Alphaproteobacteria</taxon>
        <taxon>Rhodobacterales</taxon>
        <taxon>Roseobacteraceae</taxon>
        <taxon>Tranquillimonas</taxon>
    </lineage>
</organism>
<feature type="transmembrane region" description="Helical" evidence="8">
    <location>
        <begin position="85"/>
        <end position="104"/>
    </location>
</feature>
<feature type="transmembrane region" description="Helical" evidence="8">
    <location>
        <begin position="139"/>
        <end position="155"/>
    </location>
</feature>
<evidence type="ECO:0000256" key="1">
    <source>
        <dbReference type="ARBA" id="ARBA00004651"/>
    </source>
</evidence>
<feature type="transmembrane region" description="Helical" evidence="8">
    <location>
        <begin position="55"/>
        <end position="73"/>
    </location>
</feature>
<evidence type="ECO:0000256" key="7">
    <source>
        <dbReference type="ARBA" id="ARBA00023136"/>
    </source>
</evidence>
<feature type="transmembrane region" description="Helical" evidence="8">
    <location>
        <begin position="191"/>
        <end position="212"/>
    </location>
</feature>
<protein>
    <submittedName>
        <fullName evidence="10">Chloramphenicol-sensitive protein RarD</fullName>
    </submittedName>
</protein>
<evidence type="ECO:0000256" key="3">
    <source>
        <dbReference type="ARBA" id="ARBA00022448"/>
    </source>
</evidence>
<comment type="similarity">
    <text evidence="2">Belongs to the EamA transporter family.</text>
</comment>
<accession>A0A1H9PXI1</accession>